<dbReference type="InterPro" id="IPR050570">
    <property type="entry name" value="Cell_wall_metabolism_enzyme"/>
</dbReference>
<dbReference type="Gene3D" id="3.10.450.350">
    <property type="match status" value="1"/>
</dbReference>
<evidence type="ECO:0000313" key="12">
    <source>
        <dbReference type="EMBL" id="RDU61182.1"/>
    </source>
</evidence>
<dbReference type="InterPro" id="IPR011055">
    <property type="entry name" value="Dup_hybrid_motif"/>
</dbReference>
<evidence type="ECO:0000256" key="2">
    <source>
        <dbReference type="ARBA" id="ARBA00004196"/>
    </source>
</evidence>
<protein>
    <submittedName>
        <fullName evidence="12">M23 family peptidase</fullName>
    </submittedName>
</protein>
<dbReference type="InterPro" id="IPR040653">
    <property type="entry name" value="Csd3_N"/>
</dbReference>
<evidence type="ECO:0000256" key="6">
    <source>
        <dbReference type="ARBA" id="ARBA00022833"/>
    </source>
</evidence>
<dbReference type="GO" id="GO:0046872">
    <property type="term" value="F:metal ion binding"/>
    <property type="evidence" value="ECO:0007669"/>
    <property type="project" value="UniProtKB-KW"/>
</dbReference>
<dbReference type="RefSeq" id="WP_104699281.1">
    <property type="nucleotide sequence ID" value="NZ_NXLR01000001.1"/>
</dbReference>
<evidence type="ECO:0000256" key="4">
    <source>
        <dbReference type="ARBA" id="ARBA00022723"/>
    </source>
</evidence>
<keyword evidence="8" id="KW-0732">Signal</keyword>
<dbReference type="EMBL" id="NXLR01000001">
    <property type="protein sequence ID" value="RDU61182.1"/>
    <property type="molecule type" value="Genomic_DNA"/>
</dbReference>
<gene>
    <name evidence="12" type="ORF">CQA63_00740</name>
</gene>
<dbReference type="PANTHER" id="PTHR21666">
    <property type="entry name" value="PEPTIDASE-RELATED"/>
    <property type="match status" value="1"/>
</dbReference>
<keyword evidence="13" id="KW-1185">Reference proteome</keyword>
<sequence length="409" mass="45811">MKKIVMCISVWSSLSFGAVAHSQIWEMGYTFFAFFQKYNIPTSVYYNLSAKDRELTSEIYAGVTYYTLLDDDGSLLQALIPIGDGMQIHIFKRNGAYVLDFTPMIYFEQEQIVSLSIQKSPYQDLLEMTKDNGLVSEFINAYKNSVNFRSIIKNDRLAVIYDRKYRLGKPLKNASIKAAVVEINKKPHYIFRYKNGRYYNKDGKEIQGFLLQTPVAGARISSRFSLGRKHPILGTIRPHYAVDYAAPTGTPIVAAADGVVIFAGKRGGYGNLIEIRHENNLKTLYAHLSSFASGIKAGKKVKRGQMIGRVGSTGLSTGPHLHFGLYRNNVPINPLSSVKAPSKELQGKDREAFIALREHFIPYLEDALTKSTNIITPNEQLNIPTEEAISKEEISLKTQDAATARISTK</sequence>
<evidence type="ECO:0000256" key="7">
    <source>
        <dbReference type="ARBA" id="ARBA00023049"/>
    </source>
</evidence>
<dbReference type="Gene3D" id="2.70.70.10">
    <property type="entry name" value="Glucose Permease (Domain IIA)"/>
    <property type="match status" value="1"/>
</dbReference>
<name>A0A3D8I7Q4_9HELI</name>
<keyword evidence="5" id="KW-0378">Hydrolase</keyword>
<evidence type="ECO:0000259" key="11">
    <source>
        <dbReference type="Pfam" id="PF19425"/>
    </source>
</evidence>
<dbReference type="Pfam" id="PF19425">
    <property type="entry name" value="Csd3_N2"/>
    <property type="match status" value="1"/>
</dbReference>
<dbReference type="PANTHER" id="PTHR21666:SF288">
    <property type="entry name" value="CELL DIVISION PROTEIN YTFB"/>
    <property type="match status" value="1"/>
</dbReference>
<feature type="signal peptide" evidence="8">
    <location>
        <begin position="1"/>
        <end position="20"/>
    </location>
</feature>
<dbReference type="InterPro" id="IPR045834">
    <property type="entry name" value="Csd3_N2"/>
</dbReference>
<evidence type="ECO:0000256" key="8">
    <source>
        <dbReference type="SAM" id="SignalP"/>
    </source>
</evidence>
<keyword evidence="6" id="KW-0862">Zinc</keyword>
<keyword evidence="7" id="KW-0482">Metalloprotease</keyword>
<dbReference type="GO" id="GO:0030313">
    <property type="term" value="C:cell envelope"/>
    <property type="evidence" value="ECO:0007669"/>
    <property type="project" value="UniProtKB-SubCell"/>
</dbReference>
<dbReference type="InterPro" id="IPR016047">
    <property type="entry name" value="M23ase_b-sheet_dom"/>
</dbReference>
<dbReference type="Pfam" id="PF01551">
    <property type="entry name" value="Peptidase_M23"/>
    <property type="match status" value="1"/>
</dbReference>
<dbReference type="GO" id="GO:0006508">
    <property type="term" value="P:proteolysis"/>
    <property type="evidence" value="ECO:0007669"/>
    <property type="project" value="UniProtKB-KW"/>
</dbReference>
<feature type="chain" id="PRO_5017589671" evidence="8">
    <location>
        <begin position="21"/>
        <end position="409"/>
    </location>
</feature>
<evidence type="ECO:0000256" key="1">
    <source>
        <dbReference type="ARBA" id="ARBA00001947"/>
    </source>
</evidence>
<dbReference type="OrthoDB" id="9815245at2"/>
<dbReference type="GO" id="GO:0004222">
    <property type="term" value="F:metalloendopeptidase activity"/>
    <property type="evidence" value="ECO:0007669"/>
    <property type="project" value="TreeGrafter"/>
</dbReference>
<keyword evidence="4" id="KW-0479">Metal-binding</keyword>
<evidence type="ECO:0000259" key="9">
    <source>
        <dbReference type="Pfam" id="PF01551"/>
    </source>
</evidence>
<dbReference type="Proteomes" id="UP000256599">
    <property type="component" value="Unassembled WGS sequence"/>
</dbReference>
<evidence type="ECO:0000256" key="5">
    <source>
        <dbReference type="ARBA" id="ARBA00022801"/>
    </source>
</evidence>
<dbReference type="AlphaFoldDB" id="A0A3D8I7Q4"/>
<dbReference type="CDD" id="cd12797">
    <property type="entry name" value="M23_peptidase"/>
    <property type="match status" value="1"/>
</dbReference>
<comment type="cofactor">
    <cofactor evidence="1">
        <name>Zn(2+)</name>
        <dbReference type="ChEBI" id="CHEBI:29105"/>
    </cofactor>
</comment>
<reference evidence="12 13" key="1">
    <citation type="submission" date="2018-04" db="EMBL/GenBank/DDBJ databases">
        <title>Novel Campyloabacter and Helicobacter Species and Strains.</title>
        <authorList>
            <person name="Mannion A.J."/>
            <person name="Shen Z."/>
            <person name="Fox J.G."/>
        </authorList>
    </citation>
    <scope>NUCLEOTIDE SEQUENCE [LARGE SCALE GENOMIC DNA]</scope>
    <source>
        <strain evidence="12 13">MIT 98-6070</strain>
    </source>
</reference>
<accession>A0A3D8I7Q4</accession>
<keyword evidence="3" id="KW-0645">Protease</keyword>
<feature type="domain" description="M23ase beta-sheet core" evidence="9">
    <location>
        <begin position="238"/>
        <end position="334"/>
    </location>
</feature>
<comment type="subcellular location">
    <subcellularLocation>
        <location evidence="2">Cell envelope</location>
    </subcellularLocation>
</comment>
<evidence type="ECO:0000313" key="13">
    <source>
        <dbReference type="Proteomes" id="UP000256599"/>
    </source>
</evidence>
<dbReference type="Pfam" id="PF18059">
    <property type="entry name" value="Csd3_N"/>
    <property type="match status" value="1"/>
</dbReference>
<dbReference type="SUPFAM" id="SSF51261">
    <property type="entry name" value="Duplicated hybrid motif"/>
    <property type="match status" value="1"/>
</dbReference>
<evidence type="ECO:0000256" key="3">
    <source>
        <dbReference type="ARBA" id="ARBA00022670"/>
    </source>
</evidence>
<proteinExistence type="predicted"/>
<evidence type="ECO:0000259" key="10">
    <source>
        <dbReference type="Pfam" id="PF18059"/>
    </source>
</evidence>
<comment type="caution">
    <text evidence="12">The sequence shown here is derived from an EMBL/GenBank/DDBJ whole genome shotgun (WGS) entry which is preliminary data.</text>
</comment>
<feature type="domain" description="Csd3-like second N-terminal" evidence="11">
    <location>
        <begin position="133"/>
        <end position="225"/>
    </location>
</feature>
<organism evidence="12 13">
    <name type="scientific">Helicobacter marmotae</name>
    <dbReference type="NCBI Taxonomy" id="152490"/>
    <lineage>
        <taxon>Bacteria</taxon>
        <taxon>Pseudomonadati</taxon>
        <taxon>Campylobacterota</taxon>
        <taxon>Epsilonproteobacteria</taxon>
        <taxon>Campylobacterales</taxon>
        <taxon>Helicobacteraceae</taxon>
        <taxon>Helicobacter</taxon>
    </lineage>
</organism>
<feature type="domain" description="Csd3 N-terminal" evidence="10">
    <location>
        <begin position="23"/>
        <end position="104"/>
    </location>
</feature>